<proteinExistence type="inferred from homology"/>
<dbReference type="InterPro" id="IPR038501">
    <property type="entry name" value="Spore_GerAC_C_sf"/>
</dbReference>
<comment type="subcellular location">
    <subcellularLocation>
        <location evidence="1">Membrane</location>
        <topology evidence="1">Lipid-anchor</topology>
    </subcellularLocation>
</comment>
<dbReference type="InterPro" id="IPR046953">
    <property type="entry name" value="Spore_GerAC-like_C"/>
</dbReference>
<evidence type="ECO:0000256" key="2">
    <source>
        <dbReference type="ARBA" id="ARBA00007886"/>
    </source>
</evidence>
<dbReference type="NCBIfam" id="TIGR02887">
    <property type="entry name" value="spore_ger_x_C"/>
    <property type="match status" value="1"/>
</dbReference>
<evidence type="ECO:0000256" key="1">
    <source>
        <dbReference type="ARBA" id="ARBA00004635"/>
    </source>
</evidence>
<sequence length="377" mass="43695">MKKLLFFPLLLLLSGCWDTNQAERMYYIHGLGMDYKDEQFVIYAQIVAFTNIAKSEQPNPDATQAEVGVAKGRTFDEAFFNLYQSMDERVFLGHLRYVVFSENIAKENKVEPIIDSFIRYRELRYTTWAYMSDSPLDEVLLITPIINKSITLSKLSDPLSSFSQSSRVQPIQFRELMIQLNEPSYEAKIPFVEMSENWSKEDGPDPVYKFKGISILNRDSGFKGNLLGDDINGVQWLTDKTKRSDVTVKWGESREPYTTTTVDEVHPEITPVVTNNKVQFDINVKLVVQTNEILDRNKLNSLKKEIEQQVKKEIEQTYKASLQFDSDVYRLSEVLYRKNVKAWKEYEKDGKIPLDESTIRKLDVELVKVKGERITSD</sequence>
<evidence type="ECO:0000313" key="10">
    <source>
        <dbReference type="EMBL" id="MBD8036838.1"/>
    </source>
</evidence>
<dbReference type="RefSeq" id="WP_191699812.1">
    <property type="nucleotide sequence ID" value="NZ_JACSPZ010000003.1"/>
</dbReference>
<evidence type="ECO:0000256" key="6">
    <source>
        <dbReference type="ARBA" id="ARBA00023139"/>
    </source>
</evidence>
<name>A0ABR8XY32_9BACL</name>
<dbReference type="Pfam" id="PF05504">
    <property type="entry name" value="Spore_GerAC"/>
    <property type="match status" value="1"/>
</dbReference>
<keyword evidence="7" id="KW-0449">Lipoprotein</keyword>
<gene>
    <name evidence="10" type="ORF">H9635_08790</name>
</gene>
<protein>
    <submittedName>
        <fullName evidence="10">Ger(X)C family spore germination protein</fullName>
    </submittedName>
</protein>
<keyword evidence="4" id="KW-0732">Signal</keyword>
<evidence type="ECO:0000259" key="9">
    <source>
        <dbReference type="Pfam" id="PF25198"/>
    </source>
</evidence>
<dbReference type="Gene3D" id="3.30.300.210">
    <property type="entry name" value="Nutrient germinant receptor protein C, domain 3"/>
    <property type="match status" value="1"/>
</dbReference>
<keyword evidence="6" id="KW-0564">Palmitate</keyword>
<evidence type="ECO:0000313" key="11">
    <source>
        <dbReference type="Proteomes" id="UP000619101"/>
    </source>
</evidence>
<dbReference type="PANTHER" id="PTHR35789">
    <property type="entry name" value="SPORE GERMINATION PROTEIN B3"/>
    <property type="match status" value="1"/>
</dbReference>
<accession>A0ABR8XY32</accession>
<evidence type="ECO:0000256" key="5">
    <source>
        <dbReference type="ARBA" id="ARBA00023136"/>
    </source>
</evidence>
<dbReference type="PANTHER" id="PTHR35789:SF1">
    <property type="entry name" value="SPORE GERMINATION PROTEIN B3"/>
    <property type="match status" value="1"/>
</dbReference>
<evidence type="ECO:0000259" key="8">
    <source>
        <dbReference type="Pfam" id="PF05504"/>
    </source>
</evidence>
<comment type="similarity">
    <text evidence="2">Belongs to the GerABKC lipoprotein family.</text>
</comment>
<feature type="domain" description="Spore germination GerAC-like C-terminal" evidence="8">
    <location>
        <begin position="212"/>
        <end position="349"/>
    </location>
</feature>
<keyword evidence="11" id="KW-1185">Reference proteome</keyword>
<evidence type="ECO:0000256" key="3">
    <source>
        <dbReference type="ARBA" id="ARBA00022544"/>
    </source>
</evidence>
<dbReference type="InterPro" id="IPR008844">
    <property type="entry name" value="Spore_GerAC-like"/>
</dbReference>
<dbReference type="Proteomes" id="UP000619101">
    <property type="component" value="Unassembled WGS sequence"/>
</dbReference>
<organism evidence="10 11">
    <name type="scientific">Solibacillus faecavium</name>
    <dbReference type="NCBI Taxonomy" id="2762221"/>
    <lineage>
        <taxon>Bacteria</taxon>
        <taxon>Bacillati</taxon>
        <taxon>Bacillota</taxon>
        <taxon>Bacilli</taxon>
        <taxon>Bacillales</taxon>
        <taxon>Caryophanaceae</taxon>
        <taxon>Solibacillus</taxon>
    </lineage>
</organism>
<keyword evidence="3" id="KW-0309">Germination</keyword>
<dbReference type="Pfam" id="PF25198">
    <property type="entry name" value="Spore_GerAC_N"/>
    <property type="match status" value="1"/>
</dbReference>
<keyword evidence="5" id="KW-0472">Membrane</keyword>
<evidence type="ECO:0000256" key="7">
    <source>
        <dbReference type="ARBA" id="ARBA00023288"/>
    </source>
</evidence>
<comment type="caution">
    <text evidence="10">The sequence shown here is derived from an EMBL/GenBank/DDBJ whole genome shotgun (WGS) entry which is preliminary data.</text>
</comment>
<evidence type="ECO:0000256" key="4">
    <source>
        <dbReference type="ARBA" id="ARBA00022729"/>
    </source>
</evidence>
<feature type="domain" description="Spore germination protein N-terminal" evidence="9">
    <location>
        <begin position="18"/>
        <end position="193"/>
    </location>
</feature>
<reference evidence="10 11" key="1">
    <citation type="submission" date="2020-08" db="EMBL/GenBank/DDBJ databases">
        <title>A Genomic Blueprint of the Chicken Gut Microbiome.</title>
        <authorList>
            <person name="Gilroy R."/>
            <person name="Ravi A."/>
            <person name="Getino M."/>
            <person name="Pursley I."/>
            <person name="Horton D.L."/>
            <person name="Alikhan N.-F."/>
            <person name="Baker D."/>
            <person name="Gharbi K."/>
            <person name="Hall N."/>
            <person name="Watson M."/>
            <person name="Adriaenssens E.M."/>
            <person name="Foster-Nyarko E."/>
            <person name="Jarju S."/>
            <person name="Secka A."/>
            <person name="Antonio M."/>
            <person name="Oren A."/>
            <person name="Chaudhuri R."/>
            <person name="La Ragione R.M."/>
            <person name="Hildebrand F."/>
            <person name="Pallen M.J."/>
        </authorList>
    </citation>
    <scope>NUCLEOTIDE SEQUENCE [LARGE SCALE GENOMIC DNA]</scope>
    <source>
        <strain evidence="10 11">A46</strain>
    </source>
</reference>
<dbReference type="EMBL" id="JACSPZ010000003">
    <property type="protein sequence ID" value="MBD8036838.1"/>
    <property type="molecule type" value="Genomic_DNA"/>
</dbReference>
<dbReference type="InterPro" id="IPR057336">
    <property type="entry name" value="GerAC_N"/>
</dbReference>
<dbReference type="PROSITE" id="PS51257">
    <property type="entry name" value="PROKAR_LIPOPROTEIN"/>
    <property type="match status" value="1"/>
</dbReference>